<keyword evidence="1" id="KW-0732">Signal</keyword>
<feature type="signal peptide" evidence="1">
    <location>
        <begin position="1"/>
        <end position="19"/>
    </location>
</feature>
<feature type="domain" description="YchJ-like middle NTF2-like" evidence="2">
    <location>
        <begin position="111"/>
        <end position="208"/>
    </location>
</feature>
<dbReference type="SUPFAM" id="SSF54427">
    <property type="entry name" value="NTF2-like"/>
    <property type="match status" value="1"/>
</dbReference>
<reference evidence="3" key="1">
    <citation type="submission" date="2014-11" db="EMBL/GenBank/DDBJ databases">
        <authorList>
            <person name="Otto D Thomas"/>
            <person name="Naeem Raeece"/>
        </authorList>
    </citation>
    <scope>NUCLEOTIDE SEQUENCE</scope>
</reference>
<dbReference type="Gene3D" id="3.10.450.50">
    <property type="match status" value="1"/>
</dbReference>
<dbReference type="AlphaFoldDB" id="A0A0G4GT24"/>
<organism evidence="3">
    <name type="scientific">Chromera velia CCMP2878</name>
    <dbReference type="NCBI Taxonomy" id="1169474"/>
    <lineage>
        <taxon>Eukaryota</taxon>
        <taxon>Sar</taxon>
        <taxon>Alveolata</taxon>
        <taxon>Colpodellida</taxon>
        <taxon>Chromeraceae</taxon>
        <taxon>Chromera</taxon>
    </lineage>
</organism>
<dbReference type="InterPro" id="IPR048469">
    <property type="entry name" value="YchJ-like_M"/>
</dbReference>
<proteinExistence type="predicted"/>
<sequence length="245" mass="27721">MQGFLKRSLLFLLCGTCYSFNDVLLLPPARGPRRLHTILSGGFGKQKGSRPGQEALDIASLLDPELVAQGEKEAQEAGETPAAVTMCCVNRDKPYSQCCKKFHTGKEKIKDPEDCIRARFCATVLKKTDFLMSSCVPGGKMHKSNVEKWEKDIKQMYGQGTFTDYKFLSKRKDENDPNKAYVNFSYAVTRLGERQDVKEDCVFIKDAEYGWRIWDTDSEVRSSRTGGKFLRMDSAKGRKSRVDLN</sequence>
<dbReference type="VEuPathDB" id="CryptoDB:Cvel_23261"/>
<gene>
    <name evidence="3" type="ORF">Cvel_23261</name>
</gene>
<evidence type="ECO:0000259" key="2">
    <source>
        <dbReference type="Pfam" id="PF17775"/>
    </source>
</evidence>
<dbReference type="Pfam" id="PF17775">
    <property type="entry name" value="YchJ_M-like"/>
    <property type="match status" value="1"/>
</dbReference>
<evidence type="ECO:0000256" key="1">
    <source>
        <dbReference type="SAM" id="SignalP"/>
    </source>
</evidence>
<dbReference type="InterPro" id="IPR032710">
    <property type="entry name" value="NTF2-like_dom_sf"/>
</dbReference>
<accession>A0A0G4GT24</accession>
<protein>
    <recommendedName>
        <fullName evidence="2">YchJ-like middle NTF2-like domain-containing protein</fullName>
    </recommendedName>
</protein>
<dbReference type="EMBL" id="CDMZ01001522">
    <property type="protein sequence ID" value="CEM33810.1"/>
    <property type="molecule type" value="Genomic_DNA"/>
</dbReference>
<feature type="chain" id="PRO_5005190955" description="YchJ-like middle NTF2-like domain-containing protein" evidence="1">
    <location>
        <begin position="20"/>
        <end position="245"/>
    </location>
</feature>
<name>A0A0G4GT24_9ALVE</name>
<evidence type="ECO:0000313" key="3">
    <source>
        <dbReference type="EMBL" id="CEM33810.1"/>
    </source>
</evidence>